<evidence type="ECO:0000313" key="2">
    <source>
        <dbReference type="Proteomes" id="UP000298663"/>
    </source>
</evidence>
<gene>
    <name evidence="1" type="ORF">L596_020012</name>
</gene>
<proteinExistence type="predicted"/>
<sequence length="304" mass="35321">MEVLPYSFYNSVVSTLPVESLPPIELLSHSTIANFANLYRLNRRSLIFTLTKQSETGEFQWTLKDTKDDDNLKPLMFRELDFQFDRIDHVRIYGKEDPELETTHVAFDKLPHLLKNVFCYTQHKLCCFCCELDEPSKIIADLGLIRQCDSVALTHLGPDSVRLLNQVPLLAVRKLDLMDFTSVTAPKILETVKNSEKLQSLMMFSPKMVLSVELIRIIVSRFVLDPNFVCKIKAKIQISLKVLRLFLVHPGWQAKSNDQSSQIRYYKQSKDNVLLIRVNKGRIYMISSKFERLESFEEELLRLM</sequence>
<accession>A0A4U5MSB2</accession>
<keyword evidence="2" id="KW-1185">Reference proteome</keyword>
<organism evidence="1 2">
    <name type="scientific">Steinernema carpocapsae</name>
    <name type="common">Entomopathogenic nematode</name>
    <dbReference type="NCBI Taxonomy" id="34508"/>
    <lineage>
        <taxon>Eukaryota</taxon>
        <taxon>Metazoa</taxon>
        <taxon>Ecdysozoa</taxon>
        <taxon>Nematoda</taxon>
        <taxon>Chromadorea</taxon>
        <taxon>Rhabditida</taxon>
        <taxon>Tylenchina</taxon>
        <taxon>Panagrolaimomorpha</taxon>
        <taxon>Strongyloidoidea</taxon>
        <taxon>Steinernematidae</taxon>
        <taxon>Steinernema</taxon>
    </lineage>
</organism>
<reference evidence="1 2" key="1">
    <citation type="journal article" date="2015" name="Genome Biol.">
        <title>Comparative genomics of Steinernema reveals deeply conserved gene regulatory networks.</title>
        <authorList>
            <person name="Dillman A.R."/>
            <person name="Macchietto M."/>
            <person name="Porter C.F."/>
            <person name="Rogers A."/>
            <person name="Williams B."/>
            <person name="Antoshechkin I."/>
            <person name="Lee M.M."/>
            <person name="Goodwin Z."/>
            <person name="Lu X."/>
            <person name="Lewis E.E."/>
            <person name="Goodrich-Blair H."/>
            <person name="Stock S.P."/>
            <person name="Adams B.J."/>
            <person name="Sternberg P.W."/>
            <person name="Mortazavi A."/>
        </authorList>
    </citation>
    <scope>NUCLEOTIDE SEQUENCE [LARGE SCALE GENOMIC DNA]</scope>
    <source>
        <strain evidence="1 2">ALL</strain>
    </source>
</reference>
<name>A0A4U5MSB2_STECR</name>
<protein>
    <recommendedName>
        <fullName evidence="3">F-box domain-containing protein</fullName>
    </recommendedName>
</protein>
<evidence type="ECO:0000313" key="1">
    <source>
        <dbReference type="EMBL" id="TKR72591.1"/>
    </source>
</evidence>
<comment type="caution">
    <text evidence="1">The sequence shown here is derived from an EMBL/GenBank/DDBJ whole genome shotgun (WGS) entry which is preliminary data.</text>
</comment>
<dbReference type="EMBL" id="AZBU02000006">
    <property type="protein sequence ID" value="TKR72591.1"/>
    <property type="molecule type" value="Genomic_DNA"/>
</dbReference>
<reference evidence="1 2" key="2">
    <citation type="journal article" date="2019" name="G3 (Bethesda)">
        <title>Hybrid Assembly of the Genome of the Entomopathogenic Nematode Steinernema carpocapsae Identifies the X-Chromosome.</title>
        <authorList>
            <person name="Serra L."/>
            <person name="Macchietto M."/>
            <person name="Macias-Munoz A."/>
            <person name="McGill C.J."/>
            <person name="Rodriguez I.M."/>
            <person name="Rodriguez B."/>
            <person name="Murad R."/>
            <person name="Mortazavi A."/>
        </authorList>
    </citation>
    <scope>NUCLEOTIDE SEQUENCE [LARGE SCALE GENOMIC DNA]</scope>
    <source>
        <strain evidence="1 2">ALL</strain>
    </source>
</reference>
<dbReference type="AlphaFoldDB" id="A0A4U5MSB2"/>
<evidence type="ECO:0008006" key="3">
    <source>
        <dbReference type="Google" id="ProtNLM"/>
    </source>
</evidence>
<dbReference type="Proteomes" id="UP000298663">
    <property type="component" value="Unassembled WGS sequence"/>
</dbReference>